<dbReference type="InterPro" id="IPR043714">
    <property type="entry name" value="DUF5655"/>
</dbReference>
<dbReference type="OrthoDB" id="9809825at2"/>
<comment type="caution">
    <text evidence="2">The sequence shown here is derived from an EMBL/GenBank/DDBJ whole genome shotgun (WGS) entry which is preliminary data.</text>
</comment>
<sequence length="181" mass="19998">MGSSPEDQLATMLANIPDKTGKSLPEWIEIIEESGHEKHGAILKFLKAEHGVSHGFANLIASRARETGEEVDLVAAQYSGAKESLRPIYEEVITFAQSLGPDVEIAPKKASVSLRRKKQFALITPATKSRIDLGVALKGNELTDRLETYNAMCSHRVRLETISDFDDEAKDWVREAYSRSG</sequence>
<accession>A0A844ZHA2</accession>
<protein>
    <submittedName>
        <fullName evidence="2">DUF4287 domain-containing protein</fullName>
    </submittedName>
</protein>
<keyword evidence="3" id="KW-1185">Reference proteome</keyword>
<organism evidence="2 3">
    <name type="scientific">Parapontixanthobacter aurantiacus</name>
    <dbReference type="NCBI Taxonomy" id="1463599"/>
    <lineage>
        <taxon>Bacteria</taxon>
        <taxon>Pseudomonadati</taxon>
        <taxon>Pseudomonadota</taxon>
        <taxon>Alphaproteobacteria</taxon>
        <taxon>Sphingomonadales</taxon>
        <taxon>Erythrobacteraceae</taxon>
        <taxon>Parapontixanthobacter</taxon>
    </lineage>
</organism>
<reference evidence="2 3" key="1">
    <citation type="submission" date="2019-12" db="EMBL/GenBank/DDBJ databases">
        <title>Genomic-based taxomic classification of the family Erythrobacteraceae.</title>
        <authorList>
            <person name="Xu L."/>
        </authorList>
    </citation>
    <scope>NUCLEOTIDE SEQUENCE [LARGE SCALE GENOMIC DNA]</scope>
    <source>
        <strain evidence="2 3">MCCC 1A09962</strain>
    </source>
</reference>
<dbReference type="InterPro" id="IPR025629">
    <property type="entry name" value="DUF4287"/>
</dbReference>
<dbReference type="Pfam" id="PF18899">
    <property type="entry name" value="DUF5655"/>
    <property type="match status" value="1"/>
</dbReference>
<dbReference type="AlphaFoldDB" id="A0A844ZHA2"/>
<evidence type="ECO:0000259" key="1">
    <source>
        <dbReference type="Pfam" id="PF18899"/>
    </source>
</evidence>
<dbReference type="RefSeq" id="WP_160683938.1">
    <property type="nucleotide sequence ID" value="NZ_WTYW01000003.1"/>
</dbReference>
<proteinExistence type="predicted"/>
<gene>
    <name evidence="2" type="ORF">GRI38_11410</name>
</gene>
<dbReference type="EMBL" id="WTYW01000003">
    <property type="protein sequence ID" value="MXO86632.1"/>
    <property type="molecule type" value="Genomic_DNA"/>
</dbReference>
<evidence type="ECO:0000313" key="2">
    <source>
        <dbReference type="EMBL" id="MXO86632.1"/>
    </source>
</evidence>
<feature type="domain" description="DUF5655" evidence="1">
    <location>
        <begin position="75"/>
        <end position="178"/>
    </location>
</feature>
<dbReference type="Pfam" id="PF14117">
    <property type="entry name" value="DUF4287"/>
    <property type="match status" value="1"/>
</dbReference>
<name>A0A844ZHA2_9SPHN</name>
<evidence type="ECO:0000313" key="3">
    <source>
        <dbReference type="Proteomes" id="UP000433104"/>
    </source>
</evidence>
<dbReference type="Proteomes" id="UP000433104">
    <property type="component" value="Unassembled WGS sequence"/>
</dbReference>